<evidence type="ECO:0000313" key="2">
    <source>
        <dbReference type="Proteomes" id="UP001054889"/>
    </source>
</evidence>
<evidence type="ECO:0000313" key="1">
    <source>
        <dbReference type="EMBL" id="GJN03550.1"/>
    </source>
</evidence>
<accession>A0AAV5D0G3</accession>
<comment type="caution">
    <text evidence="1">The sequence shown here is derived from an EMBL/GenBank/DDBJ whole genome shotgun (WGS) entry which is preliminary data.</text>
</comment>
<sequence length="68" mass="8110">MFLDEQLHFGQDFAGVHDFREQIKTMDGVWVVEQLHRLPLLAQLLHVPRMTVPEQVKTTCHHHRRREA</sequence>
<name>A0AAV5D0G3_ELECO</name>
<dbReference type="EMBL" id="BQKI01000010">
    <property type="protein sequence ID" value="GJN03550.1"/>
    <property type="molecule type" value="Genomic_DNA"/>
</dbReference>
<dbReference type="Proteomes" id="UP001054889">
    <property type="component" value="Unassembled WGS sequence"/>
</dbReference>
<keyword evidence="2" id="KW-1185">Reference proteome</keyword>
<reference evidence="1" key="2">
    <citation type="submission" date="2021-12" db="EMBL/GenBank/DDBJ databases">
        <title>Resequencing data analysis of finger millet.</title>
        <authorList>
            <person name="Hatakeyama M."/>
            <person name="Aluri S."/>
            <person name="Balachadran M.T."/>
            <person name="Sivarajan S.R."/>
            <person name="Poveda L."/>
            <person name="Shimizu-Inatsugi R."/>
            <person name="Schlapbach R."/>
            <person name="Sreeman S.M."/>
            <person name="Shimizu K.K."/>
        </authorList>
    </citation>
    <scope>NUCLEOTIDE SEQUENCE</scope>
</reference>
<gene>
    <name evidence="1" type="primary">ga21005</name>
    <name evidence="1" type="ORF">PR202_ga21005</name>
</gene>
<proteinExistence type="predicted"/>
<dbReference type="AlphaFoldDB" id="A0AAV5D0G3"/>
<organism evidence="1 2">
    <name type="scientific">Eleusine coracana subsp. coracana</name>
    <dbReference type="NCBI Taxonomy" id="191504"/>
    <lineage>
        <taxon>Eukaryota</taxon>
        <taxon>Viridiplantae</taxon>
        <taxon>Streptophyta</taxon>
        <taxon>Embryophyta</taxon>
        <taxon>Tracheophyta</taxon>
        <taxon>Spermatophyta</taxon>
        <taxon>Magnoliopsida</taxon>
        <taxon>Liliopsida</taxon>
        <taxon>Poales</taxon>
        <taxon>Poaceae</taxon>
        <taxon>PACMAD clade</taxon>
        <taxon>Chloridoideae</taxon>
        <taxon>Cynodonteae</taxon>
        <taxon>Eleusininae</taxon>
        <taxon>Eleusine</taxon>
    </lineage>
</organism>
<protein>
    <submittedName>
        <fullName evidence="1">Uncharacterized protein</fullName>
    </submittedName>
</protein>
<reference evidence="1" key="1">
    <citation type="journal article" date="2018" name="DNA Res.">
        <title>Multiple hybrid de novo genome assembly of finger millet, an orphan allotetraploid crop.</title>
        <authorList>
            <person name="Hatakeyama M."/>
            <person name="Aluri S."/>
            <person name="Balachadran M.T."/>
            <person name="Sivarajan S.R."/>
            <person name="Patrignani A."/>
            <person name="Gruter S."/>
            <person name="Poveda L."/>
            <person name="Shimizu-Inatsugi R."/>
            <person name="Baeten J."/>
            <person name="Francoijs K.J."/>
            <person name="Nataraja K.N."/>
            <person name="Reddy Y.A.N."/>
            <person name="Phadnis S."/>
            <person name="Ravikumar R.L."/>
            <person name="Schlapbach R."/>
            <person name="Sreeman S.M."/>
            <person name="Shimizu K.K."/>
        </authorList>
    </citation>
    <scope>NUCLEOTIDE SEQUENCE</scope>
</reference>